<dbReference type="AlphaFoldDB" id="A0AAV3YFV8"/>
<evidence type="ECO:0000313" key="2">
    <source>
        <dbReference type="Proteomes" id="UP000735302"/>
    </source>
</evidence>
<proteinExistence type="predicted"/>
<evidence type="ECO:0000313" key="1">
    <source>
        <dbReference type="EMBL" id="GFN81362.1"/>
    </source>
</evidence>
<reference evidence="1 2" key="1">
    <citation type="journal article" date="2021" name="Elife">
        <title>Chloroplast acquisition without the gene transfer in kleptoplastic sea slugs, Plakobranchus ocellatus.</title>
        <authorList>
            <person name="Maeda T."/>
            <person name="Takahashi S."/>
            <person name="Yoshida T."/>
            <person name="Shimamura S."/>
            <person name="Takaki Y."/>
            <person name="Nagai Y."/>
            <person name="Toyoda A."/>
            <person name="Suzuki Y."/>
            <person name="Arimoto A."/>
            <person name="Ishii H."/>
            <person name="Satoh N."/>
            <person name="Nishiyama T."/>
            <person name="Hasebe M."/>
            <person name="Maruyama T."/>
            <person name="Minagawa J."/>
            <person name="Obokata J."/>
            <person name="Shigenobu S."/>
        </authorList>
    </citation>
    <scope>NUCLEOTIDE SEQUENCE [LARGE SCALE GENOMIC DNA]</scope>
</reference>
<comment type="caution">
    <text evidence="1">The sequence shown here is derived from an EMBL/GenBank/DDBJ whole genome shotgun (WGS) entry which is preliminary data.</text>
</comment>
<dbReference type="Proteomes" id="UP000735302">
    <property type="component" value="Unassembled WGS sequence"/>
</dbReference>
<organism evidence="1 2">
    <name type="scientific">Plakobranchus ocellatus</name>
    <dbReference type="NCBI Taxonomy" id="259542"/>
    <lineage>
        <taxon>Eukaryota</taxon>
        <taxon>Metazoa</taxon>
        <taxon>Spiralia</taxon>
        <taxon>Lophotrochozoa</taxon>
        <taxon>Mollusca</taxon>
        <taxon>Gastropoda</taxon>
        <taxon>Heterobranchia</taxon>
        <taxon>Euthyneura</taxon>
        <taxon>Panpulmonata</taxon>
        <taxon>Sacoglossa</taxon>
        <taxon>Placobranchoidea</taxon>
        <taxon>Plakobranchidae</taxon>
        <taxon>Plakobranchus</taxon>
    </lineage>
</organism>
<dbReference type="EMBL" id="BLXT01000924">
    <property type="protein sequence ID" value="GFN81362.1"/>
    <property type="molecule type" value="Genomic_DNA"/>
</dbReference>
<keyword evidence="2" id="KW-1185">Reference proteome</keyword>
<sequence length="175" mass="19018">MYCRKAKLRLPLKSIVEEYKCRKAGLMTMLDDSEDPADSSPTGDARCGSKLLHQLDKYNMLYFQPSEPCQAETMKSPDCTRFLWTLVSWRRLGPSDVDETIQSTSVIGGIVEGKPGVDGMAEGTADVGIAEGTADVDRLAEGTSDVDGMAEGTYNVDGMAEDTYDIDGMAESRPT</sequence>
<name>A0AAV3YFV8_9GAST</name>
<protein>
    <submittedName>
        <fullName evidence="1">Uncharacterized protein</fullName>
    </submittedName>
</protein>
<accession>A0AAV3YFV8</accession>
<gene>
    <name evidence="1" type="ORF">PoB_000786800</name>
</gene>